<dbReference type="KEGG" id="csg:Cylst_1868"/>
<evidence type="ECO:0000256" key="1">
    <source>
        <dbReference type="SAM" id="MobiDB-lite"/>
    </source>
</evidence>
<dbReference type="EMBL" id="CP003642">
    <property type="protein sequence ID" value="AFZ24120.1"/>
    <property type="molecule type" value="Genomic_DNA"/>
</dbReference>
<reference evidence="2 3" key="1">
    <citation type="submission" date="2012-06" db="EMBL/GenBank/DDBJ databases">
        <title>Finished chromosome of genome of Cylindrospermum stagnale PCC 7417.</title>
        <authorList>
            <consortium name="US DOE Joint Genome Institute"/>
            <person name="Gugger M."/>
            <person name="Coursin T."/>
            <person name="Rippka R."/>
            <person name="Tandeau De Marsac N."/>
            <person name="Huntemann M."/>
            <person name="Wei C.-L."/>
            <person name="Han J."/>
            <person name="Detter J.C."/>
            <person name="Han C."/>
            <person name="Tapia R."/>
            <person name="Chen A."/>
            <person name="Kyrpides N."/>
            <person name="Mavromatis K."/>
            <person name="Markowitz V."/>
            <person name="Szeto E."/>
            <person name="Ivanova N."/>
            <person name="Pagani I."/>
            <person name="Pati A."/>
            <person name="Goodwin L."/>
            <person name="Nordberg H.P."/>
            <person name="Cantor M.N."/>
            <person name="Hua S.X."/>
            <person name="Woyke T."/>
            <person name="Kerfeld C.A."/>
        </authorList>
    </citation>
    <scope>NUCLEOTIDE SEQUENCE [LARGE SCALE GENOMIC DNA]</scope>
    <source>
        <strain evidence="2 3">PCC 7417</strain>
    </source>
</reference>
<feature type="compositionally biased region" description="Basic and acidic residues" evidence="1">
    <location>
        <begin position="72"/>
        <end position="86"/>
    </location>
</feature>
<evidence type="ECO:0000313" key="3">
    <source>
        <dbReference type="Proteomes" id="UP000010475"/>
    </source>
</evidence>
<name>K9WUS9_9NOST</name>
<keyword evidence="3" id="KW-1185">Reference proteome</keyword>
<feature type="region of interest" description="Disordered" evidence="1">
    <location>
        <begin position="13"/>
        <end position="86"/>
    </location>
</feature>
<dbReference type="AlphaFoldDB" id="K9WUS9"/>
<sequence length="86" mass="9398">MVCLLYQCEVKVMPSGHASHKGTGDKPNTNTEGRMDTAADKSVNPEDQLLEGATTNTTRTQEFIDYPPATQRPKEEAKTGEEGKSE</sequence>
<dbReference type="Proteomes" id="UP000010475">
    <property type="component" value="Chromosome"/>
</dbReference>
<proteinExistence type="predicted"/>
<dbReference type="eggNOG" id="ENOG5031XIY">
    <property type="taxonomic scope" value="Bacteria"/>
</dbReference>
<gene>
    <name evidence="2" type="ORF">Cylst_1868</name>
</gene>
<protein>
    <submittedName>
        <fullName evidence="2">Uncharacterized protein</fullName>
    </submittedName>
</protein>
<accession>K9WUS9</accession>
<dbReference type="HOGENOM" id="CLU_191322_0_0_3"/>
<evidence type="ECO:0000313" key="2">
    <source>
        <dbReference type="EMBL" id="AFZ24120.1"/>
    </source>
</evidence>
<organism evidence="2 3">
    <name type="scientific">Cylindrospermum stagnale PCC 7417</name>
    <dbReference type="NCBI Taxonomy" id="56107"/>
    <lineage>
        <taxon>Bacteria</taxon>
        <taxon>Bacillati</taxon>
        <taxon>Cyanobacteriota</taxon>
        <taxon>Cyanophyceae</taxon>
        <taxon>Nostocales</taxon>
        <taxon>Nostocaceae</taxon>
        <taxon>Cylindrospermum</taxon>
    </lineage>
</organism>